<dbReference type="PANTHER" id="PTHR43102:SF2">
    <property type="entry name" value="GAF DOMAIN-CONTAINING PROTEIN"/>
    <property type="match status" value="1"/>
</dbReference>
<accession>A0AAN8P8T2</accession>
<evidence type="ECO:0000313" key="3">
    <source>
        <dbReference type="EMBL" id="KAK6504141.1"/>
    </source>
</evidence>
<proteinExistence type="predicted"/>
<dbReference type="SUPFAM" id="SSF55781">
    <property type="entry name" value="GAF domain-like"/>
    <property type="match status" value="1"/>
</dbReference>
<feature type="compositionally biased region" description="Polar residues" evidence="1">
    <location>
        <begin position="123"/>
        <end position="132"/>
    </location>
</feature>
<keyword evidence="4" id="KW-1185">Reference proteome</keyword>
<reference evidence="3 4" key="1">
    <citation type="submission" date="2019-10" db="EMBL/GenBank/DDBJ databases">
        <authorList>
            <person name="Palmer J.M."/>
        </authorList>
    </citation>
    <scope>NUCLEOTIDE SEQUENCE [LARGE SCALE GENOMIC DNA]</scope>
    <source>
        <strain evidence="3 4">TWF506</strain>
    </source>
</reference>
<sequence>MRSKNPATATVKSLNHKPSIAAGFKTSMFKLNILRKDRAEEGDDASSEESLSLPYSQSYNDKHNSDSTTTTTTTTNTGYVSIWNDSPVVKPLKSQLVPREARVTDTRIPNLKVLAQPPRSAMRDSTASSTKSIYDEQEEQEKENSITIEKEKSTKSDVSITRTMEIGHRRLLEEMANYCSREPSDRKEWGYWFEAYTKGHYNMSHPPQTPPRKASLSWIPTPFPADEPERLRSLNRYDFSRASHIEADLRTVLRAAATALKAEYASISFVDYESETFILNHPIRLGMESKTKRAWSLGAHVMLGNDSMVILDTEKDWRFKGNPTLYSGNDKTSFYAGSPLISADGYNIGVLAISGNQPRSIFGKNDLRSLNNFAHVVSTHLERLLPESRRAVSLVEHQTSNIDTENIYRDSTASAPAKMEVDRRVKSAELNQKYSGMTTPKSPGPSRKVMAARLEAEKTLTKAGRGTRQYNYYQTGLPVLPSLPIPPATIDILPPRPPPTPPPSATTPTHKGQKRFRIGAQTPTPPISPSSTPGSPSSPSTSPLPLNLPLSTFRPPQKLPEARALLCDIAQAIDFDYLYIIRLDPTSSTLTYPDLTSPSSFQVVVVRSYRRNPGPPGSANQALNTDLHLKALGDRCGLTAVNSRESGKADDDSYQVSVLLPIQRDYVDERGNMVSGPVCGDGVWSRDNSEVGVRVCRGHILGAFKRRNTGNHKEAIERLKAVAGQLGELMFETKA</sequence>
<feature type="compositionally biased region" description="Low complexity" evidence="1">
    <location>
        <begin position="529"/>
        <end position="552"/>
    </location>
</feature>
<dbReference type="InterPro" id="IPR003018">
    <property type="entry name" value="GAF"/>
</dbReference>
<dbReference type="EMBL" id="JAVHJM010000010">
    <property type="protein sequence ID" value="KAK6504141.1"/>
    <property type="molecule type" value="Genomic_DNA"/>
</dbReference>
<gene>
    <name evidence="3" type="ORF">TWF506_002349</name>
</gene>
<dbReference type="Gene3D" id="3.30.450.40">
    <property type="match status" value="1"/>
</dbReference>
<comment type="caution">
    <text evidence="3">The sequence shown here is derived from an EMBL/GenBank/DDBJ whole genome shotgun (WGS) entry which is preliminary data.</text>
</comment>
<organism evidence="3 4">
    <name type="scientific">Arthrobotrys conoides</name>
    <dbReference type="NCBI Taxonomy" id="74498"/>
    <lineage>
        <taxon>Eukaryota</taxon>
        <taxon>Fungi</taxon>
        <taxon>Dikarya</taxon>
        <taxon>Ascomycota</taxon>
        <taxon>Pezizomycotina</taxon>
        <taxon>Orbiliomycetes</taxon>
        <taxon>Orbiliales</taxon>
        <taxon>Orbiliaceae</taxon>
        <taxon>Arthrobotrys</taxon>
    </lineage>
</organism>
<dbReference type="Proteomes" id="UP001307849">
    <property type="component" value="Unassembled WGS sequence"/>
</dbReference>
<evidence type="ECO:0000256" key="1">
    <source>
        <dbReference type="SAM" id="MobiDB-lite"/>
    </source>
</evidence>
<dbReference type="Pfam" id="PF13185">
    <property type="entry name" value="GAF_2"/>
    <property type="match status" value="1"/>
</dbReference>
<evidence type="ECO:0000259" key="2">
    <source>
        <dbReference type="Pfam" id="PF13185"/>
    </source>
</evidence>
<dbReference type="AlphaFoldDB" id="A0AAN8P8T2"/>
<dbReference type="InterPro" id="IPR029016">
    <property type="entry name" value="GAF-like_dom_sf"/>
</dbReference>
<feature type="region of interest" description="Disordered" evidence="1">
    <location>
        <begin position="38"/>
        <end position="76"/>
    </location>
</feature>
<evidence type="ECO:0000313" key="4">
    <source>
        <dbReference type="Proteomes" id="UP001307849"/>
    </source>
</evidence>
<feature type="region of interest" description="Disordered" evidence="1">
    <location>
        <begin position="117"/>
        <end position="158"/>
    </location>
</feature>
<dbReference type="PANTHER" id="PTHR43102">
    <property type="entry name" value="SLR1143 PROTEIN"/>
    <property type="match status" value="1"/>
</dbReference>
<feature type="compositionally biased region" description="Pro residues" evidence="1">
    <location>
        <begin position="494"/>
        <end position="505"/>
    </location>
</feature>
<protein>
    <recommendedName>
        <fullName evidence="2">GAF domain-containing protein</fullName>
    </recommendedName>
</protein>
<feature type="region of interest" description="Disordered" evidence="1">
    <location>
        <begin position="488"/>
        <end position="553"/>
    </location>
</feature>
<feature type="compositionally biased region" description="Basic and acidic residues" evidence="1">
    <location>
        <begin position="142"/>
        <end position="155"/>
    </location>
</feature>
<name>A0AAN8P8T2_9PEZI</name>
<feature type="domain" description="GAF" evidence="2">
    <location>
        <begin position="249"/>
        <end position="381"/>
    </location>
</feature>